<keyword evidence="1" id="KW-0505">Motor protein</keyword>
<proteinExistence type="inferred from homology"/>
<evidence type="ECO:0000313" key="5">
    <source>
        <dbReference type="Proteomes" id="UP000447434"/>
    </source>
</evidence>
<dbReference type="InterPro" id="IPR001752">
    <property type="entry name" value="Kinesin_motor_dom"/>
</dbReference>
<dbReference type="GO" id="GO:0005524">
    <property type="term" value="F:ATP binding"/>
    <property type="evidence" value="ECO:0007669"/>
    <property type="project" value="InterPro"/>
</dbReference>
<dbReference type="EMBL" id="WOCE01000009">
    <property type="protein sequence ID" value="KAE9606653.1"/>
    <property type="molecule type" value="Genomic_DNA"/>
</dbReference>
<evidence type="ECO:0000256" key="1">
    <source>
        <dbReference type="ARBA" id="ARBA00023175"/>
    </source>
</evidence>
<sequence length="82" mass="9500">MGSIEGEEAMQQGNVERIFVSVRLRPLNDRELTKNDVSEWECINDTTIICRNNLTASDRSLYPIAYSFGMKKNTSLKFHIRF</sequence>
<dbReference type="AlphaFoldDB" id="A0A6A4PZ17"/>
<dbReference type="GO" id="GO:0008017">
    <property type="term" value="F:microtubule binding"/>
    <property type="evidence" value="ECO:0007669"/>
    <property type="project" value="InterPro"/>
</dbReference>
<evidence type="ECO:0000313" key="4">
    <source>
        <dbReference type="EMBL" id="KAE9606653.1"/>
    </source>
</evidence>
<protein>
    <submittedName>
        <fullName evidence="4">Putative kinesin motor domain-containing protein</fullName>
    </submittedName>
</protein>
<accession>A0A6A4PZ17</accession>
<dbReference type="GO" id="GO:0007018">
    <property type="term" value="P:microtubule-based movement"/>
    <property type="evidence" value="ECO:0007669"/>
    <property type="project" value="InterPro"/>
</dbReference>
<comment type="caution">
    <text evidence="4">The sequence shown here is derived from an EMBL/GenBank/DDBJ whole genome shotgun (WGS) entry which is preliminary data.</text>
</comment>
<dbReference type="PROSITE" id="PS50067">
    <property type="entry name" value="KINESIN_MOTOR_2"/>
    <property type="match status" value="1"/>
</dbReference>
<dbReference type="Proteomes" id="UP000447434">
    <property type="component" value="Chromosome 9"/>
</dbReference>
<keyword evidence="5" id="KW-1185">Reference proteome</keyword>
<name>A0A6A4PZ17_LUPAL</name>
<organism evidence="4 5">
    <name type="scientific">Lupinus albus</name>
    <name type="common">White lupine</name>
    <name type="synonym">Lupinus termis</name>
    <dbReference type="NCBI Taxonomy" id="3870"/>
    <lineage>
        <taxon>Eukaryota</taxon>
        <taxon>Viridiplantae</taxon>
        <taxon>Streptophyta</taxon>
        <taxon>Embryophyta</taxon>
        <taxon>Tracheophyta</taxon>
        <taxon>Spermatophyta</taxon>
        <taxon>Magnoliopsida</taxon>
        <taxon>eudicotyledons</taxon>
        <taxon>Gunneridae</taxon>
        <taxon>Pentapetalae</taxon>
        <taxon>rosids</taxon>
        <taxon>fabids</taxon>
        <taxon>Fabales</taxon>
        <taxon>Fabaceae</taxon>
        <taxon>Papilionoideae</taxon>
        <taxon>50 kb inversion clade</taxon>
        <taxon>genistoids sensu lato</taxon>
        <taxon>core genistoids</taxon>
        <taxon>Genisteae</taxon>
        <taxon>Lupinus</taxon>
    </lineage>
</organism>
<comment type="similarity">
    <text evidence="2">Belongs to the TRAFAC class myosin-kinesin ATPase superfamily. Kinesin family.</text>
</comment>
<dbReference type="GO" id="GO:0003777">
    <property type="term" value="F:microtubule motor activity"/>
    <property type="evidence" value="ECO:0007669"/>
    <property type="project" value="InterPro"/>
</dbReference>
<comment type="caution">
    <text evidence="2">Lacks conserved residue(s) required for the propagation of feature annotation.</text>
</comment>
<gene>
    <name evidence="4" type="ORF">Lalb_Chr09g0321881</name>
</gene>
<dbReference type="OrthoDB" id="1429994at2759"/>
<feature type="domain" description="Kinesin motor" evidence="3">
    <location>
        <begin position="17"/>
        <end position="82"/>
    </location>
</feature>
<evidence type="ECO:0000256" key="2">
    <source>
        <dbReference type="PROSITE-ProRule" id="PRU00283"/>
    </source>
</evidence>
<evidence type="ECO:0000259" key="3">
    <source>
        <dbReference type="PROSITE" id="PS50067"/>
    </source>
</evidence>
<reference evidence="5" key="1">
    <citation type="journal article" date="2020" name="Nat. Commun.">
        <title>Genome sequence of the cluster root forming white lupin.</title>
        <authorList>
            <person name="Hufnagel B."/>
            <person name="Marques A."/>
            <person name="Soriano A."/>
            <person name="Marques L."/>
            <person name="Divol F."/>
            <person name="Doumas P."/>
            <person name="Sallet E."/>
            <person name="Mancinotti D."/>
            <person name="Carrere S."/>
            <person name="Marande W."/>
            <person name="Arribat S."/>
            <person name="Keller J."/>
            <person name="Huneau C."/>
            <person name="Blein T."/>
            <person name="Aime D."/>
            <person name="Laguerre M."/>
            <person name="Taylor J."/>
            <person name="Schubert V."/>
            <person name="Nelson M."/>
            <person name="Geu-Flores F."/>
            <person name="Crespi M."/>
            <person name="Gallardo-Guerrero K."/>
            <person name="Delaux P.-M."/>
            <person name="Salse J."/>
            <person name="Berges H."/>
            <person name="Guyot R."/>
            <person name="Gouzy J."/>
            <person name="Peret B."/>
        </authorList>
    </citation>
    <scope>NUCLEOTIDE SEQUENCE [LARGE SCALE GENOMIC DNA]</scope>
    <source>
        <strain evidence="5">cv. Amiga</strain>
    </source>
</reference>